<comment type="subcellular location">
    <subcellularLocation>
        <location evidence="1">Cell membrane</location>
        <topology evidence="1">Single-pass type I membrane protein</topology>
    </subcellularLocation>
</comment>
<reference evidence="13" key="1">
    <citation type="submission" date="2014-05" db="EMBL/GenBank/DDBJ databases">
        <authorList>
            <person name="Chronopoulou M."/>
        </authorList>
    </citation>
    <scope>NUCLEOTIDE SEQUENCE</scope>
    <source>
        <tissue evidence="13">Whole organism</tissue>
    </source>
</reference>
<feature type="compositionally biased region" description="Basic and acidic residues" evidence="9">
    <location>
        <begin position="770"/>
        <end position="781"/>
    </location>
</feature>
<dbReference type="PANTHER" id="PTHR14002:SF45">
    <property type="entry name" value="ZP DOMAIN-CONTAINING PROTEIN"/>
    <property type="match status" value="1"/>
</dbReference>
<dbReference type="SMR" id="A0A0K2VCS1"/>
<dbReference type="Gene3D" id="2.60.40.4100">
    <property type="entry name" value="Zona pellucida, ZP-C domain"/>
    <property type="match status" value="1"/>
</dbReference>
<dbReference type="InterPro" id="IPR058899">
    <property type="entry name" value="TGFBR3/Endoglin-like_N"/>
</dbReference>
<name>A0A0K2VCS1_LEPSM</name>
<evidence type="ECO:0000256" key="10">
    <source>
        <dbReference type="SAM" id="Phobius"/>
    </source>
</evidence>
<accession>A0A0K2VCS1</accession>
<proteinExistence type="predicted"/>
<feature type="region of interest" description="Disordered" evidence="9">
    <location>
        <begin position="540"/>
        <end position="568"/>
    </location>
</feature>
<evidence type="ECO:0000256" key="8">
    <source>
        <dbReference type="ARBA" id="ARBA00023180"/>
    </source>
</evidence>
<feature type="chain" id="PRO_5013456407" evidence="11">
    <location>
        <begin position="33"/>
        <end position="873"/>
    </location>
</feature>
<dbReference type="AlphaFoldDB" id="A0A0K2VCS1"/>
<evidence type="ECO:0000256" key="11">
    <source>
        <dbReference type="SAM" id="SignalP"/>
    </source>
</evidence>
<keyword evidence="8" id="KW-0325">Glycoprotein</keyword>
<keyword evidence="2" id="KW-1003">Cell membrane</keyword>
<keyword evidence="3 10" id="KW-0812">Transmembrane</keyword>
<evidence type="ECO:0000256" key="4">
    <source>
        <dbReference type="ARBA" id="ARBA00022729"/>
    </source>
</evidence>
<sequence length="873" mass="97496">MNIRRRKVLRIPSSGRFLSILLQFFLCSSSFASNLTTSLEEIEHYCDESSPLSTKYFIPFYESSRTTIGCVSKVSSDSPAVHVVKLNNSNSYVKDIILLTVNDHGEYSNRNGMVLILISNYPVNWRISLITNDLNLLKGKHTVILSADSNIVEKNFRIHNLQQVRDSPSSLSSSAIKSYVNNQWGAITTFSQIGVALRIKIALPPSDSLPEVCDLETSSPSEGVYSYFIEKKEATGCYHEEMAGTSEFDVYLIDLEAADNSSLHQPNNASVYLSLNPDIKLTHGAALNRDLILVLKSSQPVRWLLQSTDLAGNLTVISNGENVEDFSLASSQRLKIIKQQLPNSLNSLRSSVLTDVGSSSVVSYIKVELANVLTLIIPPRSKSGLVSVYGHREFRGSSELSRNHPKTNMLLGNDRSIIIPEKAGRTQNINISKEYEQLKFHLWTSMKKDCNQKETSVMFPRSIIEEFNITKMTLNDPSCTASINGSYVILKSVGTSCGSLNYFSGKHPMLKNNVRLYIEGDTKLQIRIPFNCRFQNGFPGFPSSSSENQDASEEDDLDDDDEKDYYDEDDYGDEEMYELHVSRINKKRPEPLVKEFGQTAQLQIGDTIKVQTSFETRALLNLALERCWLADHSSPDSELLLEEDLWLIWEGCPSHENITVFSTLGGRNPSFAFTVSKEIAKMRKFYIFCVLGLCSPLATNNGNLKKCTDPTLSCKENDSLHVGPTAQQLSRRGPFYMIGKEDKPEALLHVEEEDLFTTTDFNNHIWPPSDKNKRGDGSPDKSDEEDSGVPNSGLRSSHVIMVGVPTEVAVAISIASFVIGASLTGILCCLHHRKKIPKESRRSMHELRHVNVRADCVDQHAELQSMIPSQIST</sequence>
<feature type="signal peptide" evidence="11">
    <location>
        <begin position="1"/>
        <end position="32"/>
    </location>
</feature>
<dbReference type="InterPro" id="IPR001507">
    <property type="entry name" value="ZP_dom"/>
</dbReference>
<keyword evidence="6 10" id="KW-0472">Membrane</keyword>
<protein>
    <submittedName>
        <fullName evidence="13">Transforming growth factor, beta receptor III [Alligator sinensis]</fullName>
    </submittedName>
</protein>
<evidence type="ECO:0000256" key="1">
    <source>
        <dbReference type="ARBA" id="ARBA00004251"/>
    </source>
</evidence>
<keyword evidence="5 10" id="KW-1133">Transmembrane helix</keyword>
<feature type="region of interest" description="Disordered" evidence="9">
    <location>
        <begin position="761"/>
        <end position="795"/>
    </location>
</feature>
<keyword evidence="13" id="KW-0675">Receptor</keyword>
<evidence type="ECO:0000313" key="13">
    <source>
        <dbReference type="EMBL" id="CDW48105.1"/>
    </source>
</evidence>
<organism evidence="13">
    <name type="scientific">Lepeophtheirus salmonis</name>
    <name type="common">Salmon louse</name>
    <name type="synonym">Caligus salmonis</name>
    <dbReference type="NCBI Taxonomy" id="72036"/>
    <lineage>
        <taxon>Eukaryota</taxon>
        <taxon>Metazoa</taxon>
        <taxon>Ecdysozoa</taxon>
        <taxon>Arthropoda</taxon>
        <taxon>Crustacea</taxon>
        <taxon>Multicrustacea</taxon>
        <taxon>Hexanauplia</taxon>
        <taxon>Copepoda</taxon>
        <taxon>Siphonostomatoida</taxon>
        <taxon>Caligidae</taxon>
        <taxon>Lepeophtheirus</taxon>
    </lineage>
</organism>
<evidence type="ECO:0000259" key="12">
    <source>
        <dbReference type="PROSITE" id="PS51034"/>
    </source>
</evidence>
<dbReference type="OrthoDB" id="6420824at2759"/>
<dbReference type="Pfam" id="PF00100">
    <property type="entry name" value="Zona_pellucida"/>
    <property type="match status" value="1"/>
</dbReference>
<dbReference type="InterPro" id="IPR055355">
    <property type="entry name" value="ZP-C"/>
</dbReference>
<evidence type="ECO:0000256" key="6">
    <source>
        <dbReference type="ARBA" id="ARBA00023136"/>
    </source>
</evidence>
<feature type="transmembrane region" description="Helical" evidence="10">
    <location>
        <begin position="808"/>
        <end position="830"/>
    </location>
</feature>
<evidence type="ECO:0000256" key="3">
    <source>
        <dbReference type="ARBA" id="ARBA00022692"/>
    </source>
</evidence>
<keyword evidence="7" id="KW-1015">Disulfide bond</keyword>
<dbReference type="EMBL" id="HACA01030745">
    <property type="protein sequence ID" value="CDW48106.1"/>
    <property type="molecule type" value="Transcribed_RNA"/>
</dbReference>
<dbReference type="PROSITE" id="PS51034">
    <property type="entry name" value="ZP_2"/>
    <property type="match status" value="1"/>
</dbReference>
<dbReference type="PANTHER" id="PTHR14002">
    <property type="entry name" value="ENDOGLIN/TGF-BETA RECEPTOR TYPE III"/>
    <property type="match status" value="1"/>
</dbReference>
<evidence type="ECO:0000256" key="7">
    <source>
        <dbReference type="ARBA" id="ARBA00023157"/>
    </source>
</evidence>
<evidence type="ECO:0000256" key="2">
    <source>
        <dbReference type="ARBA" id="ARBA00022475"/>
    </source>
</evidence>
<feature type="domain" description="ZP" evidence="12">
    <location>
        <begin position="449"/>
        <end position="714"/>
    </location>
</feature>
<evidence type="ECO:0000256" key="5">
    <source>
        <dbReference type="ARBA" id="ARBA00022989"/>
    </source>
</evidence>
<dbReference type="EMBL" id="HACA01030744">
    <property type="protein sequence ID" value="CDW48105.1"/>
    <property type="molecule type" value="Transcribed_RNA"/>
</dbReference>
<keyword evidence="4 11" id="KW-0732">Signal</keyword>
<feature type="compositionally biased region" description="Acidic residues" evidence="9">
    <location>
        <begin position="550"/>
        <end position="568"/>
    </location>
</feature>
<gene>
    <name evidence="13" type="primary">TGFBR3</name>
</gene>
<dbReference type="Pfam" id="PF26060">
    <property type="entry name" value="TGFBR3_N"/>
    <property type="match status" value="1"/>
</dbReference>
<dbReference type="InterPro" id="IPR042235">
    <property type="entry name" value="ZP-C_dom"/>
</dbReference>
<evidence type="ECO:0000256" key="9">
    <source>
        <dbReference type="SAM" id="MobiDB-lite"/>
    </source>
</evidence>